<dbReference type="InterPro" id="IPR014729">
    <property type="entry name" value="Rossmann-like_a/b/a_fold"/>
</dbReference>
<evidence type="ECO:0000256" key="12">
    <source>
        <dbReference type="PIRSR" id="PIRSR001589-2"/>
    </source>
</evidence>
<feature type="site" description="Important for beta-aspartyl-AMP intermediate formation" evidence="13">
    <location>
        <position position="332"/>
    </location>
</feature>
<dbReference type="Gene3D" id="3.40.50.620">
    <property type="entry name" value="HUPs"/>
    <property type="match status" value="1"/>
</dbReference>
<dbReference type="Pfam" id="PF00733">
    <property type="entry name" value="Asn_synthase"/>
    <property type="match status" value="2"/>
</dbReference>
<keyword evidence="5 12" id="KW-0547">Nucleotide-binding</keyword>
<evidence type="ECO:0000256" key="2">
    <source>
        <dbReference type="ARBA" id="ARBA00012737"/>
    </source>
</evidence>
<dbReference type="SUPFAM" id="SSF52402">
    <property type="entry name" value="Adenine nucleotide alpha hydrolases-like"/>
    <property type="match status" value="1"/>
</dbReference>
<protein>
    <recommendedName>
        <fullName evidence="2">asparagine synthase (glutamine-hydrolyzing)</fullName>
        <ecNumber evidence="2">6.3.5.4</ecNumber>
    </recommendedName>
</protein>
<feature type="binding site" evidence="12">
    <location>
        <position position="254"/>
    </location>
    <ligand>
        <name>ATP</name>
        <dbReference type="ChEBI" id="CHEBI:30616"/>
    </ligand>
</feature>
<sequence length="530" mass="59001">MCGFAVAIGWPDAELTVARLIDGILHRGDITDPLFTPFPDVAMCTRRLRIVDAEHGTQPQVSFFGRLAVSYNGEIYNHVELRRELEELGVGFRTHSDTEVLANALQVWGHRALERLNGMYAFVAIDLVSGEFLAARDPFGVKPLYVMQQGARFLFCSEMKPLLDVVPVGDVMLLPPGYAMSKKTVARYRSPIYPRVDRPVESSARVLDDILRGAVERRLPPDLPVATWFSGGIDSTLVAHYARQLRPEAPGYFVGGPDAPDYRFAEAYAAKTGYDLRVVPFDTQSPEAFASIDDVITATESFEPNLIRGALASLEASKAMQRDGFRVGLCGEGADELFCGYAPLEIAFHESPADGAQCRDECLSLMHRVSLQRVDRCSMRQSLEMREPFLDPAVVNYALGLAPEALVRAVDGLPTGKMPLRDLYDLYPDELPAVIRDRAKVAFGEGAGLNPGRDGWMSRFEDVYSDNDLRDGQQEFAAFSVQSKEELYYLRRLATVIDVSRVPHLTDRAWISFPVVQHLEKLKAYAHFSL</sequence>
<keyword evidence="7 11" id="KW-0061">Asparagine biosynthesis</keyword>
<comment type="catalytic activity">
    <reaction evidence="10">
        <text>L-aspartate + L-glutamine + ATP + H2O = L-asparagine + L-glutamate + AMP + diphosphate + H(+)</text>
        <dbReference type="Rhea" id="RHEA:12228"/>
        <dbReference type="ChEBI" id="CHEBI:15377"/>
        <dbReference type="ChEBI" id="CHEBI:15378"/>
        <dbReference type="ChEBI" id="CHEBI:29985"/>
        <dbReference type="ChEBI" id="CHEBI:29991"/>
        <dbReference type="ChEBI" id="CHEBI:30616"/>
        <dbReference type="ChEBI" id="CHEBI:33019"/>
        <dbReference type="ChEBI" id="CHEBI:58048"/>
        <dbReference type="ChEBI" id="CHEBI:58359"/>
        <dbReference type="ChEBI" id="CHEBI:456215"/>
        <dbReference type="EC" id="6.3.5.4"/>
    </reaction>
</comment>
<evidence type="ECO:0000256" key="7">
    <source>
        <dbReference type="ARBA" id="ARBA00022888"/>
    </source>
</evidence>
<keyword evidence="4 11" id="KW-0028">Amino-acid biosynthesis</keyword>
<dbReference type="PANTHER" id="PTHR11772">
    <property type="entry name" value="ASPARAGINE SYNTHETASE"/>
    <property type="match status" value="1"/>
</dbReference>
<dbReference type="InterPro" id="IPR033738">
    <property type="entry name" value="AsnB_N"/>
</dbReference>
<dbReference type="InterPro" id="IPR001962">
    <property type="entry name" value="Asn_synthase"/>
</dbReference>
<proteinExistence type="inferred from homology"/>
<keyword evidence="8 11" id="KW-0315">Glutamine amidotransferase</keyword>
<evidence type="ECO:0000259" key="14">
    <source>
        <dbReference type="PROSITE" id="PS51278"/>
    </source>
</evidence>
<dbReference type="InterPro" id="IPR029055">
    <property type="entry name" value="Ntn_hydrolases_N"/>
</dbReference>
<dbReference type="EMBL" id="QRGO01000003">
    <property type="protein sequence ID" value="RDV01255.1"/>
    <property type="molecule type" value="Genomic_DNA"/>
</dbReference>
<dbReference type="AlphaFoldDB" id="A0A371B105"/>
<keyword evidence="3" id="KW-0436">Ligase</keyword>
<evidence type="ECO:0000313" key="15">
    <source>
        <dbReference type="EMBL" id="RDV01255.1"/>
    </source>
</evidence>
<dbReference type="PROSITE" id="PS51278">
    <property type="entry name" value="GATASE_TYPE_2"/>
    <property type="match status" value="1"/>
</dbReference>
<organism evidence="15 16">
    <name type="scientific">Undibacter mobilis</name>
    <dbReference type="NCBI Taxonomy" id="2292256"/>
    <lineage>
        <taxon>Bacteria</taxon>
        <taxon>Pseudomonadati</taxon>
        <taxon>Pseudomonadota</taxon>
        <taxon>Alphaproteobacteria</taxon>
        <taxon>Hyphomicrobiales</taxon>
        <taxon>Nitrobacteraceae</taxon>
        <taxon>Undibacter</taxon>
    </lineage>
</organism>
<dbReference type="InterPro" id="IPR050795">
    <property type="entry name" value="Asn_Synthetase"/>
</dbReference>
<keyword evidence="16" id="KW-1185">Reference proteome</keyword>
<evidence type="ECO:0000256" key="1">
    <source>
        <dbReference type="ARBA" id="ARBA00005752"/>
    </source>
</evidence>
<dbReference type="CDD" id="cd00712">
    <property type="entry name" value="AsnB"/>
    <property type="match status" value="1"/>
</dbReference>
<dbReference type="InterPro" id="IPR006426">
    <property type="entry name" value="Asn_synth_AEB"/>
</dbReference>
<dbReference type="Gene3D" id="3.60.20.10">
    <property type="entry name" value="Glutamine Phosphoribosylpyrophosphate, subunit 1, domain 1"/>
    <property type="match status" value="1"/>
</dbReference>
<accession>A0A371B105</accession>
<evidence type="ECO:0000256" key="3">
    <source>
        <dbReference type="ARBA" id="ARBA00022598"/>
    </source>
</evidence>
<dbReference type="EC" id="6.3.5.4" evidence="2"/>
<evidence type="ECO:0000256" key="13">
    <source>
        <dbReference type="PIRSR" id="PIRSR001589-3"/>
    </source>
</evidence>
<dbReference type="PANTHER" id="PTHR11772:SF2">
    <property type="entry name" value="ASPARAGINE SYNTHETASE [GLUTAMINE-HYDROLYZING]"/>
    <property type="match status" value="1"/>
</dbReference>
<dbReference type="GO" id="GO:0006529">
    <property type="term" value="P:asparagine biosynthetic process"/>
    <property type="evidence" value="ECO:0007669"/>
    <property type="project" value="UniProtKB-KW"/>
</dbReference>
<evidence type="ECO:0000313" key="16">
    <source>
        <dbReference type="Proteomes" id="UP000263993"/>
    </source>
</evidence>
<dbReference type="InterPro" id="IPR017932">
    <property type="entry name" value="GATase_2_dom"/>
</dbReference>
<evidence type="ECO:0000256" key="9">
    <source>
        <dbReference type="ARBA" id="ARBA00029440"/>
    </source>
</evidence>
<dbReference type="GO" id="GO:0005829">
    <property type="term" value="C:cytosol"/>
    <property type="evidence" value="ECO:0007669"/>
    <property type="project" value="TreeGrafter"/>
</dbReference>
<evidence type="ECO:0000256" key="5">
    <source>
        <dbReference type="ARBA" id="ARBA00022741"/>
    </source>
</evidence>
<dbReference type="GO" id="GO:0004066">
    <property type="term" value="F:asparagine synthase (glutamine-hydrolyzing) activity"/>
    <property type="evidence" value="ECO:0007669"/>
    <property type="project" value="UniProtKB-EC"/>
</dbReference>
<dbReference type="Pfam" id="PF13537">
    <property type="entry name" value="GATase_7"/>
    <property type="match status" value="1"/>
</dbReference>
<feature type="active site" description="For GATase activity" evidence="11">
    <location>
        <position position="2"/>
    </location>
</feature>
<dbReference type="OrthoDB" id="9763290at2"/>
<evidence type="ECO:0000256" key="6">
    <source>
        <dbReference type="ARBA" id="ARBA00022840"/>
    </source>
</evidence>
<gene>
    <name evidence="15" type="ORF">DXH78_18665</name>
</gene>
<evidence type="ECO:0000256" key="8">
    <source>
        <dbReference type="ARBA" id="ARBA00022962"/>
    </source>
</evidence>
<name>A0A371B105_9BRAD</name>
<comment type="caution">
    <text evidence="15">The sequence shown here is derived from an EMBL/GenBank/DDBJ whole genome shotgun (WGS) entry which is preliminary data.</text>
</comment>
<evidence type="ECO:0000256" key="11">
    <source>
        <dbReference type="PIRSR" id="PIRSR001589-1"/>
    </source>
</evidence>
<comment type="pathway">
    <text evidence="9">Amino-acid biosynthesis.</text>
</comment>
<keyword evidence="6 12" id="KW-0067">ATP-binding</keyword>
<dbReference type="CDD" id="cd01991">
    <property type="entry name" value="Asn_synthase_B_C"/>
    <property type="match status" value="1"/>
</dbReference>
<dbReference type="Proteomes" id="UP000263993">
    <property type="component" value="Unassembled WGS sequence"/>
</dbReference>
<feature type="binding site" evidence="12">
    <location>
        <position position="97"/>
    </location>
    <ligand>
        <name>L-glutamine</name>
        <dbReference type="ChEBI" id="CHEBI:58359"/>
    </ligand>
</feature>
<comment type="similarity">
    <text evidence="1">Belongs to the asparagine synthetase family.</text>
</comment>
<dbReference type="GO" id="GO:0005524">
    <property type="term" value="F:ATP binding"/>
    <property type="evidence" value="ECO:0007669"/>
    <property type="project" value="UniProtKB-KW"/>
</dbReference>
<dbReference type="RefSeq" id="WP_115518773.1">
    <property type="nucleotide sequence ID" value="NZ_QRGO01000003.1"/>
</dbReference>
<evidence type="ECO:0000256" key="10">
    <source>
        <dbReference type="ARBA" id="ARBA00048741"/>
    </source>
</evidence>
<dbReference type="SUPFAM" id="SSF56235">
    <property type="entry name" value="N-terminal nucleophile aminohydrolases (Ntn hydrolases)"/>
    <property type="match status" value="1"/>
</dbReference>
<reference evidence="16" key="1">
    <citation type="submission" date="2018-08" db="EMBL/GenBank/DDBJ databases">
        <authorList>
            <person name="Kim S.-J."/>
            <person name="Jung G.-Y."/>
        </authorList>
    </citation>
    <scope>NUCLEOTIDE SEQUENCE [LARGE SCALE GENOMIC DNA]</scope>
    <source>
        <strain evidence="16">GY_H</strain>
    </source>
</reference>
<feature type="domain" description="Glutamine amidotransferase type-2" evidence="14">
    <location>
        <begin position="2"/>
        <end position="185"/>
    </location>
</feature>
<dbReference type="PIRSF" id="PIRSF001589">
    <property type="entry name" value="Asn_synthetase_glu-h"/>
    <property type="match status" value="1"/>
</dbReference>
<evidence type="ECO:0000256" key="4">
    <source>
        <dbReference type="ARBA" id="ARBA00022605"/>
    </source>
</evidence>